<evidence type="ECO:0000313" key="2">
    <source>
        <dbReference type="Proteomes" id="UP000823775"/>
    </source>
</evidence>
<dbReference type="Proteomes" id="UP000823775">
    <property type="component" value="Unassembled WGS sequence"/>
</dbReference>
<accession>A0ABS8VFN2</accession>
<gene>
    <name evidence="1" type="ORF">HAX54_033190</name>
</gene>
<sequence>PSEYCCSGGDPEYYVGLISKDLLKFKEIHLLRKYECLPQVAVWKLVKSSNVE</sequence>
<reference evidence="1 2" key="1">
    <citation type="journal article" date="2021" name="BMC Genomics">
        <title>Datura genome reveals duplications of psychoactive alkaloid biosynthetic genes and high mutation rate following tissue culture.</title>
        <authorList>
            <person name="Rajewski A."/>
            <person name="Carter-House D."/>
            <person name="Stajich J."/>
            <person name="Litt A."/>
        </authorList>
    </citation>
    <scope>NUCLEOTIDE SEQUENCE [LARGE SCALE GENOMIC DNA]</scope>
    <source>
        <strain evidence="1">AR-01</strain>
    </source>
</reference>
<name>A0ABS8VFN2_DATST</name>
<evidence type="ECO:0000313" key="1">
    <source>
        <dbReference type="EMBL" id="MCD9644760.1"/>
    </source>
</evidence>
<comment type="caution">
    <text evidence="1">The sequence shown here is derived from an EMBL/GenBank/DDBJ whole genome shotgun (WGS) entry which is preliminary data.</text>
</comment>
<keyword evidence="2" id="KW-1185">Reference proteome</keyword>
<organism evidence="1 2">
    <name type="scientific">Datura stramonium</name>
    <name type="common">Jimsonweed</name>
    <name type="synonym">Common thornapple</name>
    <dbReference type="NCBI Taxonomy" id="4076"/>
    <lineage>
        <taxon>Eukaryota</taxon>
        <taxon>Viridiplantae</taxon>
        <taxon>Streptophyta</taxon>
        <taxon>Embryophyta</taxon>
        <taxon>Tracheophyta</taxon>
        <taxon>Spermatophyta</taxon>
        <taxon>Magnoliopsida</taxon>
        <taxon>eudicotyledons</taxon>
        <taxon>Gunneridae</taxon>
        <taxon>Pentapetalae</taxon>
        <taxon>asterids</taxon>
        <taxon>lamiids</taxon>
        <taxon>Solanales</taxon>
        <taxon>Solanaceae</taxon>
        <taxon>Solanoideae</taxon>
        <taxon>Datureae</taxon>
        <taxon>Datura</taxon>
    </lineage>
</organism>
<protein>
    <submittedName>
        <fullName evidence="1">Uncharacterized protein</fullName>
    </submittedName>
</protein>
<proteinExistence type="predicted"/>
<feature type="non-terminal residue" evidence="1">
    <location>
        <position position="52"/>
    </location>
</feature>
<feature type="non-terminal residue" evidence="1">
    <location>
        <position position="1"/>
    </location>
</feature>
<dbReference type="EMBL" id="JACEIK010004241">
    <property type="protein sequence ID" value="MCD9644760.1"/>
    <property type="molecule type" value="Genomic_DNA"/>
</dbReference>